<sequence>MTALLTYAASSVGRIHQLDVQPDGDLVADGARRRFRRRREWTKRAPDQLERVRTKAIE</sequence>
<comment type="caution">
    <text evidence="1">The sequence shown here is derived from an EMBL/GenBank/DDBJ whole genome shotgun (WGS) entry which is preliminary data.</text>
</comment>
<protein>
    <submittedName>
        <fullName evidence="1">Uncharacterized protein</fullName>
    </submittedName>
</protein>
<proteinExistence type="predicted"/>
<reference evidence="2" key="1">
    <citation type="journal article" date="2019" name="Int. J. Syst. Evol. Microbiol.">
        <title>The Global Catalogue of Microorganisms (GCM) 10K type strain sequencing project: providing services to taxonomists for standard genome sequencing and annotation.</title>
        <authorList>
            <consortium name="The Broad Institute Genomics Platform"/>
            <consortium name="The Broad Institute Genome Sequencing Center for Infectious Disease"/>
            <person name="Wu L."/>
            <person name="Ma J."/>
        </authorList>
    </citation>
    <scope>NUCLEOTIDE SEQUENCE [LARGE SCALE GENOMIC DNA]</scope>
    <source>
        <strain evidence="2">JCM 31486</strain>
    </source>
</reference>
<dbReference type="EMBL" id="JBHTIS010001986">
    <property type="protein sequence ID" value="MFD1049111.1"/>
    <property type="molecule type" value="Genomic_DNA"/>
</dbReference>
<dbReference type="Proteomes" id="UP001597045">
    <property type="component" value="Unassembled WGS sequence"/>
</dbReference>
<accession>A0ABW3MEH9</accession>
<organism evidence="1 2">
    <name type="scientific">Kibdelosporangium lantanae</name>
    <dbReference type="NCBI Taxonomy" id="1497396"/>
    <lineage>
        <taxon>Bacteria</taxon>
        <taxon>Bacillati</taxon>
        <taxon>Actinomycetota</taxon>
        <taxon>Actinomycetes</taxon>
        <taxon>Pseudonocardiales</taxon>
        <taxon>Pseudonocardiaceae</taxon>
        <taxon>Kibdelosporangium</taxon>
    </lineage>
</organism>
<name>A0ABW3MEH9_9PSEU</name>
<gene>
    <name evidence="1" type="ORF">ACFQ1S_28030</name>
</gene>
<evidence type="ECO:0000313" key="1">
    <source>
        <dbReference type="EMBL" id="MFD1049111.1"/>
    </source>
</evidence>
<keyword evidence="2" id="KW-1185">Reference proteome</keyword>
<evidence type="ECO:0000313" key="2">
    <source>
        <dbReference type="Proteomes" id="UP001597045"/>
    </source>
</evidence>